<dbReference type="InterPro" id="IPR012338">
    <property type="entry name" value="Beta-lactam/transpept-like"/>
</dbReference>
<accession>A0ABY9TUL5</accession>
<feature type="domain" description="Beta-lactamase-related" evidence="3">
    <location>
        <begin position="52"/>
        <end position="364"/>
    </location>
</feature>
<feature type="chain" id="PRO_5045072876" evidence="2">
    <location>
        <begin position="35"/>
        <end position="507"/>
    </location>
</feature>
<dbReference type="PANTHER" id="PTHR46825:SF9">
    <property type="entry name" value="BETA-LACTAMASE-RELATED DOMAIN-CONTAINING PROTEIN"/>
    <property type="match status" value="1"/>
</dbReference>
<keyword evidence="1" id="KW-0812">Transmembrane</keyword>
<keyword evidence="5" id="KW-1185">Reference proteome</keyword>
<evidence type="ECO:0000256" key="1">
    <source>
        <dbReference type="SAM" id="Phobius"/>
    </source>
</evidence>
<keyword evidence="1" id="KW-0472">Membrane</keyword>
<evidence type="ECO:0000313" key="5">
    <source>
        <dbReference type="Proteomes" id="UP001258994"/>
    </source>
</evidence>
<feature type="transmembrane region" description="Helical" evidence="1">
    <location>
        <begin position="434"/>
        <end position="453"/>
    </location>
</feature>
<evidence type="ECO:0000313" key="4">
    <source>
        <dbReference type="EMBL" id="WNC72028.1"/>
    </source>
</evidence>
<dbReference type="Proteomes" id="UP001258994">
    <property type="component" value="Chromosome"/>
</dbReference>
<dbReference type="Pfam" id="PF00144">
    <property type="entry name" value="Beta-lactamase"/>
    <property type="match status" value="1"/>
</dbReference>
<dbReference type="RefSeq" id="WP_348391148.1">
    <property type="nucleotide sequence ID" value="NZ_CP134145.1"/>
</dbReference>
<gene>
    <name evidence="4" type="ORF">RGQ13_18195</name>
</gene>
<proteinExistence type="predicted"/>
<feature type="transmembrane region" description="Helical" evidence="1">
    <location>
        <begin position="394"/>
        <end position="414"/>
    </location>
</feature>
<dbReference type="InterPro" id="IPR001466">
    <property type="entry name" value="Beta-lactam-related"/>
</dbReference>
<dbReference type="InterPro" id="IPR023650">
    <property type="entry name" value="Beta-lactam_class-A_AS"/>
</dbReference>
<name>A0ABY9TUL5_9GAMM</name>
<dbReference type="PROSITE" id="PS00146">
    <property type="entry name" value="BETA_LACTAMASE_A"/>
    <property type="match status" value="1"/>
</dbReference>
<protein>
    <submittedName>
        <fullName evidence="4">Serine hydrolase domain-containing protein</fullName>
        <ecNumber evidence="4">3.1.1.103</ecNumber>
    </submittedName>
</protein>
<evidence type="ECO:0000256" key="2">
    <source>
        <dbReference type="SAM" id="SignalP"/>
    </source>
</evidence>
<feature type="signal peptide" evidence="2">
    <location>
        <begin position="1"/>
        <end position="34"/>
    </location>
</feature>
<dbReference type="Gene3D" id="3.40.710.10">
    <property type="entry name" value="DD-peptidase/beta-lactamase superfamily"/>
    <property type="match status" value="1"/>
</dbReference>
<dbReference type="SUPFAM" id="SSF56601">
    <property type="entry name" value="beta-lactamase/transpeptidase-like"/>
    <property type="match status" value="1"/>
</dbReference>
<dbReference type="EC" id="3.1.1.103" evidence="4"/>
<keyword evidence="1" id="KW-1133">Transmembrane helix</keyword>
<dbReference type="InterPro" id="IPR050491">
    <property type="entry name" value="AmpC-like"/>
</dbReference>
<sequence>MAFDYKSFKKQIKYIRACVLLFGLLIHNPPFVQASDIVEKDMVDKIVSYIELEMGRSEIPGLALAIVKGDTTIHVQGFGKADENGRRVTGDTSFILGSTSKSFTAMAILQLFDKGLIELDKPVQNYIPWFRVGDKDKSSEITLRHLLNQTSGFSTETGRKKFTDGDTSPEALEKGIRELKDVNLVTPVGSSFNYSNTNYDLLGLVVQTVSGMSYEKYIQKNIFDPLDMTHSYTDKESARNNGLATGYNYFIGKAFPTPDIPYPRRKKPAGYLISSAKDISHYMIAQLNSGRYLDNKLLSDASMQLYHTPEKQHYAMGWLSRQLNGKKLVMHKGLVANYRSEIIMIPEEGLGVVVLINGQDSVFDGTVRMLPENVYLLLTGGKIRESRAGTFDKVFYAITLILVLQLIGIPRTFLLIKRWKSGLPTLNRWSYFRFLVAPLVMSVLLSIAFLVVLPKANQMTVSDVLLFAPDISWAAIISGTLALAWGIIRTVLVGNVLFKKSTEEAEQ</sequence>
<dbReference type="GO" id="GO:0016787">
    <property type="term" value="F:hydrolase activity"/>
    <property type="evidence" value="ECO:0007669"/>
    <property type="project" value="UniProtKB-KW"/>
</dbReference>
<reference evidence="5" key="1">
    <citation type="submission" date="2023-09" db="EMBL/GenBank/DDBJ databases">
        <authorList>
            <person name="Li S."/>
            <person name="Li X."/>
            <person name="Zhang C."/>
            <person name="Zhao Z."/>
        </authorList>
    </citation>
    <scope>NUCLEOTIDE SEQUENCE [LARGE SCALE GENOMIC DNA]</scope>
    <source>
        <strain evidence="5">SQ149</strain>
    </source>
</reference>
<keyword evidence="2" id="KW-0732">Signal</keyword>
<organism evidence="4 5">
    <name type="scientific">Thalassotalea psychrophila</name>
    <dbReference type="NCBI Taxonomy" id="3065647"/>
    <lineage>
        <taxon>Bacteria</taxon>
        <taxon>Pseudomonadati</taxon>
        <taxon>Pseudomonadota</taxon>
        <taxon>Gammaproteobacteria</taxon>
        <taxon>Alteromonadales</taxon>
        <taxon>Colwelliaceae</taxon>
        <taxon>Thalassotalea</taxon>
    </lineage>
</organism>
<dbReference type="PANTHER" id="PTHR46825">
    <property type="entry name" value="D-ALANYL-D-ALANINE-CARBOXYPEPTIDASE/ENDOPEPTIDASE AMPH"/>
    <property type="match status" value="1"/>
</dbReference>
<feature type="transmembrane region" description="Helical" evidence="1">
    <location>
        <begin position="473"/>
        <end position="498"/>
    </location>
</feature>
<keyword evidence="4" id="KW-0378">Hydrolase</keyword>
<evidence type="ECO:0000259" key="3">
    <source>
        <dbReference type="Pfam" id="PF00144"/>
    </source>
</evidence>
<dbReference type="EMBL" id="CP134145">
    <property type="protein sequence ID" value="WNC72028.1"/>
    <property type="molecule type" value="Genomic_DNA"/>
</dbReference>